<sequence length="290" mass="33520">MNESLKLSVCMITYNHEKFIKESIEGVLMQECEFEIELIVADDCSPDATQFIVESIIKEHPRGCWIKYVKHSENLGVMPNFVWAMSQCSGDYIALCEGDDYWTDPLKLQKQVEFLEANPDYSIAFHNATVIDEHSSVISGSLLNPIPNEEYTSLEIMEGGVIPTATVMFRNNLLCLPKSFKTIFNGDTFLFALLAQHGKAKYLKDIKNSFRRIHKGGVWSSLTEYQRLKKGTNTFFKILKVIEVKYKPIIARVISNKLDNLLKMHLQNYNLIFFIKDLCFKYILEKRYKI</sequence>
<protein>
    <recommendedName>
        <fullName evidence="1">Glycosyltransferase 2-like domain-containing protein</fullName>
    </recommendedName>
</protein>
<dbReference type="PANTHER" id="PTHR22916:SF3">
    <property type="entry name" value="UDP-GLCNAC:BETAGAL BETA-1,3-N-ACETYLGLUCOSAMINYLTRANSFERASE-LIKE PROTEIN 1"/>
    <property type="match status" value="1"/>
</dbReference>
<accession>A0ABP6XUE1</accession>
<organism evidence="2 3">
    <name type="scientific">Snuella lapsa</name>
    <dbReference type="NCBI Taxonomy" id="870481"/>
    <lineage>
        <taxon>Bacteria</taxon>
        <taxon>Pseudomonadati</taxon>
        <taxon>Bacteroidota</taxon>
        <taxon>Flavobacteriia</taxon>
        <taxon>Flavobacteriales</taxon>
        <taxon>Flavobacteriaceae</taxon>
        <taxon>Snuella</taxon>
    </lineage>
</organism>
<comment type="caution">
    <text evidence="2">The sequence shown here is derived from an EMBL/GenBank/DDBJ whole genome shotgun (WGS) entry which is preliminary data.</text>
</comment>
<evidence type="ECO:0000313" key="3">
    <source>
        <dbReference type="Proteomes" id="UP001500954"/>
    </source>
</evidence>
<dbReference type="InterPro" id="IPR001173">
    <property type="entry name" value="Glyco_trans_2-like"/>
</dbReference>
<reference evidence="3" key="1">
    <citation type="journal article" date="2019" name="Int. J. Syst. Evol. Microbiol.">
        <title>The Global Catalogue of Microorganisms (GCM) 10K type strain sequencing project: providing services to taxonomists for standard genome sequencing and annotation.</title>
        <authorList>
            <consortium name="The Broad Institute Genomics Platform"/>
            <consortium name="The Broad Institute Genome Sequencing Center for Infectious Disease"/>
            <person name="Wu L."/>
            <person name="Ma J."/>
        </authorList>
    </citation>
    <scope>NUCLEOTIDE SEQUENCE [LARGE SCALE GENOMIC DNA]</scope>
    <source>
        <strain evidence="3">JCM 17111</strain>
    </source>
</reference>
<name>A0ABP6XUE1_9FLAO</name>
<dbReference type="InterPro" id="IPR029044">
    <property type="entry name" value="Nucleotide-diphossugar_trans"/>
</dbReference>
<dbReference type="PANTHER" id="PTHR22916">
    <property type="entry name" value="GLYCOSYLTRANSFERASE"/>
    <property type="match status" value="1"/>
</dbReference>
<dbReference type="Gene3D" id="3.90.550.10">
    <property type="entry name" value="Spore Coat Polysaccharide Biosynthesis Protein SpsA, Chain A"/>
    <property type="match status" value="1"/>
</dbReference>
<dbReference type="Pfam" id="PF00535">
    <property type="entry name" value="Glycos_transf_2"/>
    <property type="match status" value="1"/>
</dbReference>
<keyword evidence="3" id="KW-1185">Reference proteome</keyword>
<feature type="domain" description="Glycosyltransferase 2-like" evidence="1">
    <location>
        <begin position="8"/>
        <end position="125"/>
    </location>
</feature>
<evidence type="ECO:0000313" key="2">
    <source>
        <dbReference type="EMBL" id="GAA3571826.1"/>
    </source>
</evidence>
<evidence type="ECO:0000259" key="1">
    <source>
        <dbReference type="Pfam" id="PF00535"/>
    </source>
</evidence>
<gene>
    <name evidence="2" type="ORF">GCM10022395_21540</name>
</gene>
<dbReference type="SUPFAM" id="SSF53448">
    <property type="entry name" value="Nucleotide-diphospho-sugar transferases"/>
    <property type="match status" value="1"/>
</dbReference>
<proteinExistence type="predicted"/>
<dbReference type="Proteomes" id="UP001500954">
    <property type="component" value="Unassembled WGS sequence"/>
</dbReference>
<dbReference type="EMBL" id="BAABCY010000060">
    <property type="protein sequence ID" value="GAA3571826.1"/>
    <property type="molecule type" value="Genomic_DNA"/>
</dbReference>